<keyword evidence="2" id="KW-0946">Virion</keyword>
<dbReference type="InterPro" id="IPR014872">
    <property type="entry name" value="Dicistrovirus_capsid-polyPr_C"/>
</dbReference>
<feature type="compositionally biased region" description="Low complexity" evidence="3">
    <location>
        <begin position="369"/>
        <end position="381"/>
    </location>
</feature>
<dbReference type="Pfam" id="PF08762">
    <property type="entry name" value="CRPV_capsid"/>
    <property type="match status" value="1"/>
</dbReference>
<evidence type="ECO:0000256" key="3">
    <source>
        <dbReference type="SAM" id="MobiDB-lite"/>
    </source>
</evidence>
<organism evidence="5">
    <name type="scientific">Crocidura lasiura picornavirus 1</name>
    <dbReference type="NCBI Taxonomy" id="3139480"/>
    <lineage>
        <taxon>Viruses</taxon>
        <taxon>Riboviria</taxon>
        <taxon>Orthornavirae</taxon>
        <taxon>Pisuviricota</taxon>
        <taxon>Pisoniviricetes</taxon>
        <taxon>Picornavirales</taxon>
    </lineage>
</organism>
<feature type="compositionally biased region" description="Polar residues" evidence="3">
    <location>
        <begin position="392"/>
        <end position="408"/>
    </location>
</feature>
<name>A0AB38ZK17_9VIRU</name>
<dbReference type="InterPro" id="IPR024379">
    <property type="entry name" value="Waikavirus_capsid-1"/>
</dbReference>
<keyword evidence="5" id="KW-0808">Transferase</keyword>
<keyword evidence="5" id="KW-0696">RNA-directed RNA polymerase</keyword>
<sequence length="906" mass="101011">MSKKESVPEQRVDTPINDDLRDVDKTEQHRQITDFVDEQTELKTEYVQKVKEAKNPYRHQELTSFLERPYVVKSLSWRKADSQGSCIYRGYFPDDLFELAPLWNKLANFQYLRAGLCFTVKVNASPYHFGRLLAVWRPLAVGRTTGTTQERHPCGYDNMYTLSSYPHMFIDPNGCESNDLYATYSLPTEWCELQRFSSSTGNERIPMMMGVFEIWVLNPLEAMGSATDPDANIIVYASFTDVELSGYTQTANAFKSIVLNRTFASKYTPDAYTFPVTRMSLDDLVDKVSSSTDGQPVAQGGTLSQMYGKPMCEYCRRDKNEVLNLYKSLKVVFADIEVLIEQRAKELEQRQSALRMEESDQQTSNKVAEGVSSGSSEMSSVQEKEAKDLENRQSVSEIEGSDQQTSNKVIGDVPSGSSEMLPTAQAGNDAGKNDINVKPGVYKVVDYPLQLAAGKVDHPAIPLALSQKVGCRDSLATSDNSLQSFLNKPCLLKQFTIAKETPVGKILEVIPVSPMWVPTANIGASARAVFNTRVSFYARIFKMWRGTLRYHFNVVCSKFHSARIRVYWMPGLQVSGEQDTYLAGSAVNKVIDIQGSTDFIVDVPWLNRYSALRTDESSTACNGYLYIDMVNALVYPEAQMPAIQVNVWVSAGKDFECDLLKKGLNLGCVPSWQRVLQNQKEGGDMPQAQSGPEVTEGAIEGHDTSREFPTIVGENIKSIQDLITKPMSLAAITTAKNQITYTIGGREWMSDKLYFFVRNRTLYDYFGSCFAAVSGAIRIHAPTVGAGWICFVPNITNEISMSRGSSTVKTFNEWIFKEASASAAFFTDTTSMKTVTLPYYSNVKYVPLGCFNAGGVRSSGMFWPCTEVSVFDAGIEVPLMASASDNFYFHLPMGVPMMIFPTINTN</sequence>
<dbReference type="Pfam" id="PF12264">
    <property type="entry name" value="Waikav_capsid_1"/>
    <property type="match status" value="1"/>
</dbReference>
<dbReference type="GO" id="GO:0044423">
    <property type="term" value="C:virion component"/>
    <property type="evidence" value="ECO:0007669"/>
    <property type="project" value="UniProtKB-KW"/>
</dbReference>
<dbReference type="CDD" id="cd00205">
    <property type="entry name" value="rhv_like"/>
    <property type="match status" value="2"/>
</dbReference>
<feature type="region of interest" description="Disordered" evidence="3">
    <location>
        <begin position="1"/>
        <end position="27"/>
    </location>
</feature>
<comment type="subcellular location">
    <subcellularLocation>
        <location evidence="1">Virion</location>
    </subcellularLocation>
</comment>
<keyword evidence="5" id="KW-0548">Nucleotidyltransferase</keyword>
<dbReference type="GO" id="GO:0003968">
    <property type="term" value="F:RNA-directed RNA polymerase activity"/>
    <property type="evidence" value="ECO:0007669"/>
    <property type="project" value="UniProtKB-KW"/>
</dbReference>
<dbReference type="SUPFAM" id="SSF88633">
    <property type="entry name" value="Positive stranded ssRNA viruses"/>
    <property type="match status" value="3"/>
</dbReference>
<feature type="domain" description="Dicistrovirus capsid-polyprotein C-terminal" evidence="4">
    <location>
        <begin position="710"/>
        <end position="899"/>
    </location>
</feature>
<dbReference type="InterPro" id="IPR029053">
    <property type="entry name" value="Viral_coat"/>
</dbReference>
<evidence type="ECO:0000313" key="5">
    <source>
        <dbReference type="EMBL" id="WZI33375.1"/>
    </source>
</evidence>
<dbReference type="InterPro" id="IPR033703">
    <property type="entry name" value="Rhv-like"/>
</dbReference>
<reference evidence="5" key="2">
    <citation type="submission" date="2024-01" db="EMBL/GenBank/DDBJ databases">
        <authorList>
            <person name="Zhang X.-A."/>
            <person name="Zhang J.-T."/>
            <person name="Hu Z.-Y."/>
            <person name="Liu W."/>
        </authorList>
    </citation>
    <scope>NUCLEOTIDE SEQUENCE</scope>
    <source>
        <strain evidence="5">Picorna_2</strain>
    </source>
</reference>
<dbReference type="Gene3D" id="2.60.120.20">
    <property type="match status" value="3"/>
</dbReference>
<reference evidence="5" key="1">
    <citation type="journal article" date="2024" name="NPJ Biofilms Microbiomes">
        <title>Decoding the RNA viromes in shrew lungs along the eastern coast of China.</title>
        <authorList>
            <person name="Zhang J.T."/>
            <person name="Hu Z.Y."/>
            <person name="Tang F."/>
            <person name="Liu Y.T."/>
            <person name="Tan W.L."/>
            <person name="Ma X.F."/>
            <person name="Zhang Y.F."/>
            <person name="Si G.Q."/>
            <person name="Zhang L."/>
            <person name="Zhang M.Q."/>
            <person name="Peng C."/>
            <person name="Fu B.K."/>
            <person name="Fang L.Q."/>
            <person name="Zhang X.A."/>
            <person name="Liu W."/>
        </authorList>
    </citation>
    <scope>NUCLEOTIDE SEQUENCE</scope>
    <source>
        <strain evidence="5">Picorna_2</strain>
    </source>
</reference>
<accession>A0AB38ZK17</accession>
<proteinExistence type="predicted"/>
<feature type="region of interest" description="Disordered" evidence="3">
    <location>
        <begin position="351"/>
        <end position="408"/>
    </location>
</feature>
<dbReference type="EMBL" id="PP272654">
    <property type="protein sequence ID" value="WZI33375.1"/>
    <property type="molecule type" value="Genomic_RNA"/>
</dbReference>
<evidence type="ECO:0000256" key="1">
    <source>
        <dbReference type="ARBA" id="ARBA00004328"/>
    </source>
</evidence>
<evidence type="ECO:0000256" key="2">
    <source>
        <dbReference type="ARBA" id="ARBA00022844"/>
    </source>
</evidence>
<feature type="compositionally biased region" description="Basic and acidic residues" evidence="3">
    <location>
        <begin position="382"/>
        <end position="391"/>
    </location>
</feature>
<evidence type="ECO:0000259" key="4">
    <source>
        <dbReference type="Pfam" id="PF08762"/>
    </source>
</evidence>
<protein>
    <submittedName>
        <fullName evidence="5">RNA-dependent RNA polymerase</fullName>
    </submittedName>
</protein>